<dbReference type="RefSeq" id="WP_089855967.1">
    <property type="nucleotide sequence ID" value="NZ_FNDW01000003.1"/>
</dbReference>
<gene>
    <name evidence="2" type="ORF">SAMN05421846_10316</name>
</gene>
<dbReference type="AlphaFoldDB" id="A0A1G8GL17"/>
<dbReference type="InterPro" id="IPR058240">
    <property type="entry name" value="rSAM_sf"/>
</dbReference>
<dbReference type="InterPro" id="IPR026497">
    <property type="entry name" value="GRASP-with-SPASM"/>
</dbReference>
<dbReference type="InterPro" id="IPR023885">
    <property type="entry name" value="4Fe4S-binding_SPASM_dom"/>
</dbReference>
<evidence type="ECO:0000313" key="2">
    <source>
        <dbReference type="EMBL" id="SDH95053.1"/>
    </source>
</evidence>
<dbReference type="Gene3D" id="3.20.20.70">
    <property type="entry name" value="Aldolase class I"/>
    <property type="match status" value="1"/>
</dbReference>
<name>A0A1G8GL17_9FLAO</name>
<reference evidence="3" key="1">
    <citation type="submission" date="2016-10" db="EMBL/GenBank/DDBJ databases">
        <authorList>
            <person name="Varghese N."/>
            <person name="Submissions S."/>
        </authorList>
    </citation>
    <scope>NUCLEOTIDE SEQUENCE [LARGE SCALE GENOMIC DNA]</scope>
    <source>
        <strain evidence="3">DSM 17071</strain>
    </source>
</reference>
<dbReference type="EMBL" id="FNDW01000003">
    <property type="protein sequence ID" value="SDH95053.1"/>
    <property type="molecule type" value="Genomic_DNA"/>
</dbReference>
<dbReference type="InterPro" id="IPR013785">
    <property type="entry name" value="Aldolase_TIM"/>
</dbReference>
<dbReference type="OrthoDB" id="1073749at2"/>
<feature type="domain" description="4Fe4S-binding SPASM" evidence="1">
    <location>
        <begin position="246"/>
        <end position="302"/>
    </location>
</feature>
<keyword evidence="3" id="KW-1185">Reference proteome</keyword>
<dbReference type="Pfam" id="PF13186">
    <property type="entry name" value="SPASM"/>
    <property type="match status" value="1"/>
</dbReference>
<accession>A0A1G8GL17</accession>
<sequence length="366" mass="43231">MKKKFKLYSNCLPVKGKNRSIICDLQRCNYEYVPNDLYNILKKYNGKKTIEEIKHIFENQYDDIIDEYFNFLLEKEFVFLTYYPKYFPKLDQGFYYPFEISNAIIELSSDDFIFDILLKLNDINCKSIEVRIENNLSVNSIKNILEYIAFNEMIISSISIIINFSTDLDELVLKEILNNTTRLASVTIYNSPTEYYIESESKDGRHIFFTIKNFTDNRCCGKISPQYFSPNIQIFTESLHHNSCLHKKISVDAEGNIKNCPSMPQNFGNIKDTTLEEALQHPDFKKYWNLTKDQIEVCKDCEFRYICTDCRAYTERTHTNADRLDISKPLKCGYNPYTGEWQEWSTNPLKQKAIQHYGMQNLIKKR</sequence>
<dbReference type="NCBIfam" id="TIGR04193">
    <property type="entry name" value="SPASM_w_grasp"/>
    <property type="match status" value="1"/>
</dbReference>
<organism evidence="2 3">
    <name type="scientific">Chryseobacterium taeanense</name>
    <dbReference type="NCBI Taxonomy" id="311334"/>
    <lineage>
        <taxon>Bacteria</taxon>
        <taxon>Pseudomonadati</taxon>
        <taxon>Bacteroidota</taxon>
        <taxon>Flavobacteriia</taxon>
        <taxon>Flavobacteriales</taxon>
        <taxon>Weeksellaceae</taxon>
        <taxon>Chryseobacterium group</taxon>
        <taxon>Chryseobacterium</taxon>
    </lineage>
</organism>
<evidence type="ECO:0000313" key="3">
    <source>
        <dbReference type="Proteomes" id="UP000198869"/>
    </source>
</evidence>
<dbReference type="SUPFAM" id="SSF102114">
    <property type="entry name" value="Radical SAM enzymes"/>
    <property type="match status" value="1"/>
</dbReference>
<dbReference type="Proteomes" id="UP000198869">
    <property type="component" value="Unassembled WGS sequence"/>
</dbReference>
<dbReference type="STRING" id="311334.SAMN05421846_10316"/>
<dbReference type="NCBIfam" id="TIGR04085">
    <property type="entry name" value="rSAM_more_4Fe4S"/>
    <property type="match status" value="1"/>
</dbReference>
<proteinExistence type="predicted"/>
<evidence type="ECO:0000259" key="1">
    <source>
        <dbReference type="Pfam" id="PF13186"/>
    </source>
</evidence>
<protein>
    <submittedName>
        <fullName evidence="2">SPASM domain peptide maturase, grasp-with-spasm system</fullName>
    </submittedName>
</protein>